<dbReference type="SUPFAM" id="SSF46785">
    <property type="entry name" value="Winged helix' DNA-binding domain"/>
    <property type="match status" value="1"/>
</dbReference>
<dbReference type="PANTHER" id="PTHR33204">
    <property type="entry name" value="TRANSCRIPTIONAL REGULATOR, MARR FAMILY"/>
    <property type="match status" value="1"/>
</dbReference>
<dbReference type="RefSeq" id="WP_346052210.1">
    <property type="nucleotide sequence ID" value="NZ_BAABIB010000018.1"/>
</dbReference>
<keyword evidence="1" id="KW-0805">Transcription regulation</keyword>
<protein>
    <submittedName>
        <fullName evidence="6">Helix-turn-helix domain-containing protein</fullName>
    </submittedName>
</protein>
<gene>
    <name evidence="6" type="ORF">GCM10023214_07910</name>
</gene>
<keyword evidence="7" id="KW-1185">Reference proteome</keyword>
<dbReference type="Proteomes" id="UP001500192">
    <property type="component" value="Unassembled WGS sequence"/>
</dbReference>
<sequence length="134" mass="15094">MDTKSLPVFSADCPSRTIVDVLANKWVLYVLGLLRAADRPLRFGELKRSVEGVTQKSLTKTLRTLERDGFVDRRVHATVPPRVEYRLTDLGRDAGQLLTTLNEWAKHNAPKVVSSRETFDAGQPREAPAWTHRG</sequence>
<organism evidence="6 7">
    <name type="scientific">Amycolatopsis dongchuanensis</name>
    <dbReference type="NCBI Taxonomy" id="1070866"/>
    <lineage>
        <taxon>Bacteria</taxon>
        <taxon>Bacillati</taxon>
        <taxon>Actinomycetota</taxon>
        <taxon>Actinomycetes</taxon>
        <taxon>Pseudonocardiales</taxon>
        <taxon>Pseudonocardiaceae</taxon>
        <taxon>Amycolatopsis</taxon>
    </lineage>
</organism>
<feature type="region of interest" description="Disordered" evidence="4">
    <location>
        <begin position="115"/>
        <end position="134"/>
    </location>
</feature>
<dbReference type="InterPro" id="IPR002577">
    <property type="entry name" value="HTH_HxlR"/>
</dbReference>
<dbReference type="InterPro" id="IPR036388">
    <property type="entry name" value="WH-like_DNA-bd_sf"/>
</dbReference>
<evidence type="ECO:0000313" key="7">
    <source>
        <dbReference type="Proteomes" id="UP001500192"/>
    </source>
</evidence>
<name>A0ABP9Q216_9PSEU</name>
<evidence type="ECO:0000256" key="4">
    <source>
        <dbReference type="SAM" id="MobiDB-lite"/>
    </source>
</evidence>
<evidence type="ECO:0000256" key="1">
    <source>
        <dbReference type="ARBA" id="ARBA00023015"/>
    </source>
</evidence>
<dbReference type="CDD" id="cd00090">
    <property type="entry name" value="HTH_ARSR"/>
    <property type="match status" value="1"/>
</dbReference>
<evidence type="ECO:0000256" key="3">
    <source>
        <dbReference type="ARBA" id="ARBA00023163"/>
    </source>
</evidence>
<comment type="caution">
    <text evidence="6">The sequence shown here is derived from an EMBL/GenBank/DDBJ whole genome shotgun (WGS) entry which is preliminary data.</text>
</comment>
<evidence type="ECO:0000259" key="5">
    <source>
        <dbReference type="PROSITE" id="PS51118"/>
    </source>
</evidence>
<evidence type="ECO:0000256" key="2">
    <source>
        <dbReference type="ARBA" id="ARBA00023125"/>
    </source>
</evidence>
<dbReference type="InterPro" id="IPR036390">
    <property type="entry name" value="WH_DNA-bd_sf"/>
</dbReference>
<dbReference type="InterPro" id="IPR011991">
    <property type="entry name" value="ArsR-like_HTH"/>
</dbReference>
<dbReference type="Pfam" id="PF01638">
    <property type="entry name" value="HxlR"/>
    <property type="match status" value="1"/>
</dbReference>
<reference evidence="7" key="1">
    <citation type="journal article" date="2019" name="Int. J. Syst. Evol. Microbiol.">
        <title>The Global Catalogue of Microorganisms (GCM) 10K type strain sequencing project: providing services to taxonomists for standard genome sequencing and annotation.</title>
        <authorList>
            <consortium name="The Broad Institute Genomics Platform"/>
            <consortium name="The Broad Institute Genome Sequencing Center for Infectious Disease"/>
            <person name="Wu L."/>
            <person name="Ma J."/>
        </authorList>
    </citation>
    <scope>NUCLEOTIDE SEQUENCE [LARGE SCALE GENOMIC DNA]</scope>
    <source>
        <strain evidence="7">JCM 18054</strain>
    </source>
</reference>
<keyword evidence="2" id="KW-0238">DNA-binding</keyword>
<proteinExistence type="predicted"/>
<dbReference type="Gene3D" id="1.10.10.10">
    <property type="entry name" value="Winged helix-like DNA-binding domain superfamily/Winged helix DNA-binding domain"/>
    <property type="match status" value="1"/>
</dbReference>
<evidence type="ECO:0000313" key="6">
    <source>
        <dbReference type="EMBL" id="GAA5154020.1"/>
    </source>
</evidence>
<dbReference type="PANTHER" id="PTHR33204:SF18">
    <property type="entry name" value="TRANSCRIPTIONAL REGULATORY PROTEIN"/>
    <property type="match status" value="1"/>
</dbReference>
<keyword evidence="3" id="KW-0804">Transcription</keyword>
<feature type="domain" description="HTH hxlR-type" evidence="5">
    <location>
        <begin position="13"/>
        <end position="113"/>
    </location>
</feature>
<dbReference type="PROSITE" id="PS51118">
    <property type="entry name" value="HTH_HXLR"/>
    <property type="match status" value="1"/>
</dbReference>
<dbReference type="EMBL" id="BAABIB010000018">
    <property type="protein sequence ID" value="GAA5154020.1"/>
    <property type="molecule type" value="Genomic_DNA"/>
</dbReference>
<accession>A0ABP9Q216</accession>